<comment type="caution">
    <text evidence="2">The sequence shown here is derived from an EMBL/GenBank/DDBJ whole genome shotgun (WGS) entry which is preliminary data.</text>
</comment>
<dbReference type="InterPro" id="IPR016040">
    <property type="entry name" value="NAD(P)-bd_dom"/>
</dbReference>
<sequence>MMSSILVTGGTGTLGRHVARQLLDRGHEVTVASRSQSGTTGPARTVRVDYAGGAGLDEAMAGSDAVVHCASDLRCEQRLAGSVVSAARRGGCGHVVYISIVGVDALPIGYYRGKLAAERLLAASGVGWTVLRSTQFHDLVVRLLSALGRSPLLPVPAGVSVQPVHAPEVASRLAELACGEPAGRVRDMGGPEIRSFADLARAYLRATGHRRALLPFRLPGAAFRGYRDGLHLAPADAVGTVTFERFLSAR</sequence>
<dbReference type="InterPro" id="IPR051604">
    <property type="entry name" value="Ergot_Alk_Oxidoreductase"/>
</dbReference>
<dbReference type="EMBL" id="JAAOYM010000001">
    <property type="protein sequence ID" value="NIJ11253.1"/>
    <property type="molecule type" value="Genomic_DNA"/>
</dbReference>
<evidence type="ECO:0000313" key="2">
    <source>
        <dbReference type="EMBL" id="NIJ11253.1"/>
    </source>
</evidence>
<accession>A0A7X5UNG0</accession>
<protein>
    <submittedName>
        <fullName evidence="2">Uncharacterized protein YbjT (DUF2867 family)</fullName>
    </submittedName>
</protein>
<evidence type="ECO:0000259" key="1">
    <source>
        <dbReference type="Pfam" id="PF13460"/>
    </source>
</evidence>
<dbReference type="PANTHER" id="PTHR43162">
    <property type="match status" value="1"/>
</dbReference>
<keyword evidence="3" id="KW-1185">Reference proteome</keyword>
<reference evidence="2 3" key="1">
    <citation type="submission" date="2020-03" db="EMBL/GenBank/DDBJ databases">
        <title>Sequencing the genomes of 1000 actinobacteria strains.</title>
        <authorList>
            <person name="Klenk H.-P."/>
        </authorList>
    </citation>
    <scope>NUCLEOTIDE SEQUENCE [LARGE SCALE GENOMIC DNA]</scope>
    <source>
        <strain evidence="2 3">DSM 45685</strain>
    </source>
</reference>
<name>A0A7X5UNG0_9PSEU</name>
<dbReference type="PANTHER" id="PTHR43162:SF1">
    <property type="entry name" value="PRESTALK A DIFFERENTIATION PROTEIN A"/>
    <property type="match status" value="1"/>
</dbReference>
<evidence type="ECO:0000313" key="3">
    <source>
        <dbReference type="Proteomes" id="UP000545493"/>
    </source>
</evidence>
<dbReference type="Pfam" id="PF13460">
    <property type="entry name" value="NAD_binding_10"/>
    <property type="match status" value="1"/>
</dbReference>
<feature type="domain" description="NAD(P)-binding" evidence="1">
    <location>
        <begin position="9"/>
        <end position="138"/>
    </location>
</feature>
<proteinExistence type="predicted"/>
<dbReference type="InterPro" id="IPR036291">
    <property type="entry name" value="NAD(P)-bd_dom_sf"/>
</dbReference>
<dbReference type="SUPFAM" id="SSF51735">
    <property type="entry name" value="NAD(P)-binding Rossmann-fold domains"/>
    <property type="match status" value="1"/>
</dbReference>
<dbReference type="AlphaFoldDB" id="A0A7X5UNG0"/>
<gene>
    <name evidence="2" type="ORF">FHU38_001597</name>
</gene>
<dbReference type="Proteomes" id="UP000545493">
    <property type="component" value="Unassembled WGS sequence"/>
</dbReference>
<organism evidence="2 3">
    <name type="scientific">Saccharomonospora amisosensis</name>
    <dbReference type="NCBI Taxonomy" id="1128677"/>
    <lineage>
        <taxon>Bacteria</taxon>
        <taxon>Bacillati</taxon>
        <taxon>Actinomycetota</taxon>
        <taxon>Actinomycetes</taxon>
        <taxon>Pseudonocardiales</taxon>
        <taxon>Pseudonocardiaceae</taxon>
        <taxon>Saccharomonospora</taxon>
    </lineage>
</organism>
<dbReference type="Gene3D" id="3.40.50.720">
    <property type="entry name" value="NAD(P)-binding Rossmann-like Domain"/>
    <property type="match status" value="1"/>
</dbReference>